<dbReference type="EMBL" id="KN823302">
    <property type="protein sequence ID" value="KIO18237.1"/>
    <property type="molecule type" value="Genomic_DNA"/>
</dbReference>
<dbReference type="Proteomes" id="UP000054248">
    <property type="component" value="Unassembled WGS sequence"/>
</dbReference>
<dbReference type="HOGENOM" id="CLU_1161876_0_0_1"/>
<name>A0A0C3L9T4_9AGAM</name>
<dbReference type="AlphaFoldDB" id="A0A0C3L9T4"/>
<dbReference type="OrthoDB" id="3310756at2759"/>
<evidence type="ECO:0000313" key="2">
    <source>
        <dbReference type="EMBL" id="KIO18237.1"/>
    </source>
</evidence>
<sequence length="239" mass="25707">MSVLNQITCVWEASIDALKVAASSLTFKCLEPAAQSVHVKIPATARSRDGMGSLLAMHLSISIEKEKYMAGGVLSSAAKMSLLSCFGEFLLSLSKALQGQPSEKKIWPQKLKDKREYDDLWARHSGDTQPQASRCNHHSRSLPTYEKAPAKLRTGAPKTKREPSCSSVAGPSSVHATHTELSSMATAPPPPPASARPELSPENNYPLLYDSDEPPDDVMDVSSSKPKPKGKGKGKGKAK</sequence>
<feature type="compositionally biased region" description="Basic residues" evidence="1">
    <location>
        <begin position="226"/>
        <end position="239"/>
    </location>
</feature>
<keyword evidence="3" id="KW-1185">Reference proteome</keyword>
<feature type="compositionally biased region" description="Acidic residues" evidence="1">
    <location>
        <begin position="210"/>
        <end position="219"/>
    </location>
</feature>
<feature type="region of interest" description="Disordered" evidence="1">
    <location>
        <begin position="124"/>
        <end position="239"/>
    </location>
</feature>
<accession>A0A0C3L9T4</accession>
<feature type="compositionally biased region" description="Polar residues" evidence="1">
    <location>
        <begin position="164"/>
        <end position="181"/>
    </location>
</feature>
<evidence type="ECO:0000256" key="1">
    <source>
        <dbReference type="SAM" id="MobiDB-lite"/>
    </source>
</evidence>
<organism evidence="2 3">
    <name type="scientific">Tulasnella calospora MUT 4182</name>
    <dbReference type="NCBI Taxonomy" id="1051891"/>
    <lineage>
        <taxon>Eukaryota</taxon>
        <taxon>Fungi</taxon>
        <taxon>Dikarya</taxon>
        <taxon>Basidiomycota</taxon>
        <taxon>Agaricomycotina</taxon>
        <taxon>Agaricomycetes</taxon>
        <taxon>Cantharellales</taxon>
        <taxon>Tulasnellaceae</taxon>
        <taxon>Tulasnella</taxon>
    </lineage>
</organism>
<gene>
    <name evidence="2" type="ORF">M407DRAFT_32097</name>
</gene>
<evidence type="ECO:0000313" key="3">
    <source>
        <dbReference type="Proteomes" id="UP000054248"/>
    </source>
</evidence>
<reference evidence="3" key="2">
    <citation type="submission" date="2015-01" db="EMBL/GenBank/DDBJ databases">
        <title>Evolutionary Origins and Diversification of the Mycorrhizal Mutualists.</title>
        <authorList>
            <consortium name="DOE Joint Genome Institute"/>
            <consortium name="Mycorrhizal Genomics Consortium"/>
            <person name="Kohler A."/>
            <person name="Kuo A."/>
            <person name="Nagy L.G."/>
            <person name="Floudas D."/>
            <person name="Copeland A."/>
            <person name="Barry K.W."/>
            <person name="Cichocki N."/>
            <person name="Veneault-Fourrey C."/>
            <person name="LaButti K."/>
            <person name="Lindquist E.A."/>
            <person name="Lipzen A."/>
            <person name="Lundell T."/>
            <person name="Morin E."/>
            <person name="Murat C."/>
            <person name="Riley R."/>
            <person name="Ohm R."/>
            <person name="Sun H."/>
            <person name="Tunlid A."/>
            <person name="Henrissat B."/>
            <person name="Grigoriev I.V."/>
            <person name="Hibbett D.S."/>
            <person name="Martin F."/>
        </authorList>
    </citation>
    <scope>NUCLEOTIDE SEQUENCE [LARGE SCALE GENOMIC DNA]</scope>
    <source>
        <strain evidence="3">MUT 4182</strain>
    </source>
</reference>
<reference evidence="2 3" key="1">
    <citation type="submission" date="2014-04" db="EMBL/GenBank/DDBJ databases">
        <authorList>
            <consortium name="DOE Joint Genome Institute"/>
            <person name="Kuo A."/>
            <person name="Girlanda M."/>
            <person name="Perotto S."/>
            <person name="Kohler A."/>
            <person name="Nagy L.G."/>
            <person name="Floudas D."/>
            <person name="Copeland A."/>
            <person name="Barry K.W."/>
            <person name="Cichocki N."/>
            <person name="Veneault-Fourrey C."/>
            <person name="LaButti K."/>
            <person name="Lindquist E.A."/>
            <person name="Lipzen A."/>
            <person name="Lundell T."/>
            <person name="Morin E."/>
            <person name="Murat C."/>
            <person name="Sun H."/>
            <person name="Tunlid A."/>
            <person name="Henrissat B."/>
            <person name="Grigoriev I.V."/>
            <person name="Hibbett D.S."/>
            <person name="Martin F."/>
            <person name="Nordberg H.P."/>
            <person name="Cantor M.N."/>
            <person name="Hua S.X."/>
        </authorList>
    </citation>
    <scope>NUCLEOTIDE SEQUENCE [LARGE SCALE GENOMIC DNA]</scope>
    <source>
        <strain evidence="2 3">MUT 4182</strain>
    </source>
</reference>
<proteinExistence type="predicted"/>
<protein>
    <submittedName>
        <fullName evidence="2">Uncharacterized protein</fullName>
    </submittedName>
</protein>